<feature type="compositionally biased region" description="Polar residues" evidence="1">
    <location>
        <begin position="43"/>
        <end position="55"/>
    </location>
</feature>
<feature type="compositionally biased region" description="Low complexity" evidence="1">
    <location>
        <begin position="155"/>
        <end position="179"/>
    </location>
</feature>
<accession>A0A814R6B4</accession>
<gene>
    <name evidence="2" type="ORF">QVE165_LOCUS21871</name>
</gene>
<name>A0A814R6B4_9BILA</name>
<proteinExistence type="predicted"/>
<dbReference type="Proteomes" id="UP000663832">
    <property type="component" value="Unassembled WGS sequence"/>
</dbReference>
<comment type="caution">
    <text evidence="2">The sequence shown here is derived from an EMBL/GenBank/DDBJ whole genome shotgun (WGS) entry which is preliminary data.</text>
</comment>
<feature type="region of interest" description="Disordered" evidence="1">
    <location>
        <begin position="37"/>
        <end position="69"/>
    </location>
</feature>
<feature type="region of interest" description="Disordered" evidence="1">
    <location>
        <begin position="150"/>
        <end position="184"/>
    </location>
</feature>
<sequence length="454" mass="51351">MDNIINNIDESTISKIRSTIKNFDDLFEEFEAEASLTYPNPPSSLSDGSAESTVGFSPDHYRNPDSQNDSTMISQAAAFSPGTGKQSNRSEIIAGLCCTSTILSRKDNIKEGRQTPLTTQITNYTDSAAHVRLGDNNGPLNGFTLNSASSTDRLYSSTNSSPSQSASYSSQSSNDHSPSITQSDECLRILVQPKAKYRDRYWSETDETKNRAQRFIRADGDDETKQHEYPTIEIPPKWCDPNRNLYIRVTLVTVPSDRAPKVCIHPYAIDSKENGVRHGSHDNSLYFPITTEEKHRGQKSFRMSRKKKTQPELKSYGPLRLYDSNQHDIPRISNVHDAKQIIKVYELWKSQLIFTVAELACSNQLLNPEYYTSVMYSTSVKSQVMCDVASRQERLPSVNDSIFTTILDNEIVRCVPRKGDWDGGDEILMTIPKIDRHKGNFKTFYESILRILRI</sequence>
<evidence type="ECO:0000313" key="2">
    <source>
        <dbReference type="EMBL" id="CAF1129761.1"/>
    </source>
</evidence>
<reference evidence="2" key="1">
    <citation type="submission" date="2021-02" db="EMBL/GenBank/DDBJ databases">
        <authorList>
            <person name="Nowell W R."/>
        </authorList>
    </citation>
    <scope>NUCLEOTIDE SEQUENCE</scope>
</reference>
<dbReference type="OrthoDB" id="539213at2759"/>
<dbReference type="EMBL" id="CAJNOM010000142">
    <property type="protein sequence ID" value="CAF1129761.1"/>
    <property type="molecule type" value="Genomic_DNA"/>
</dbReference>
<protein>
    <submittedName>
        <fullName evidence="2">Uncharacterized protein</fullName>
    </submittedName>
</protein>
<keyword evidence="3" id="KW-1185">Reference proteome</keyword>
<organism evidence="2 3">
    <name type="scientific">Adineta steineri</name>
    <dbReference type="NCBI Taxonomy" id="433720"/>
    <lineage>
        <taxon>Eukaryota</taxon>
        <taxon>Metazoa</taxon>
        <taxon>Spiralia</taxon>
        <taxon>Gnathifera</taxon>
        <taxon>Rotifera</taxon>
        <taxon>Eurotatoria</taxon>
        <taxon>Bdelloidea</taxon>
        <taxon>Adinetida</taxon>
        <taxon>Adinetidae</taxon>
        <taxon>Adineta</taxon>
    </lineage>
</organism>
<dbReference type="AlphaFoldDB" id="A0A814R6B4"/>
<evidence type="ECO:0000256" key="1">
    <source>
        <dbReference type="SAM" id="MobiDB-lite"/>
    </source>
</evidence>
<evidence type="ECO:0000313" key="3">
    <source>
        <dbReference type="Proteomes" id="UP000663832"/>
    </source>
</evidence>